<dbReference type="PANTHER" id="PTHR37536:SF1">
    <property type="entry name" value="ASPERGILLOPEPSIN, PUTAITVE (AFU_ORTHOLOGUE AFUA_7G01200)"/>
    <property type="match status" value="1"/>
</dbReference>
<feature type="chain" id="PRO_5041920391" evidence="1">
    <location>
        <begin position="20"/>
        <end position="257"/>
    </location>
</feature>
<organism evidence="2 3">
    <name type="scientific">Boletus edulis BED1</name>
    <dbReference type="NCBI Taxonomy" id="1328754"/>
    <lineage>
        <taxon>Eukaryota</taxon>
        <taxon>Fungi</taxon>
        <taxon>Dikarya</taxon>
        <taxon>Basidiomycota</taxon>
        <taxon>Agaricomycotina</taxon>
        <taxon>Agaricomycetes</taxon>
        <taxon>Agaricomycetidae</taxon>
        <taxon>Boletales</taxon>
        <taxon>Boletineae</taxon>
        <taxon>Boletaceae</taxon>
        <taxon>Boletoideae</taxon>
        <taxon>Boletus</taxon>
    </lineage>
</organism>
<evidence type="ECO:0000313" key="3">
    <source>
        <dbReference type="Proteomes" id="UP001194468"/>
    </source>
</evidence>
<reference evidence="2" key="1">
    <citation type="submission" date="2019-10" db="EMBL/GenBank/DDBJ databases">
        <authorList>
            <consortium name="DOE Joint Genome Institute"/>
            <person name="Kuo A."/>
            <person name="Miyauchi S."/>
            <person name="Kiss E."/>
            <person name="Drula E."/>
            <person name="Kohler A."/>
            <person name="Sanchez-Garcia M."/>
            <person name="Andreopoulos B."/>
            <person name="Barry K.W."/>
            <person name="Bonito G."/>
            <person name="Buee M."/>
            <person name="Carver A."/>
            <person name="Chen C."/>
            <person name="Cichocki N."/>
            <person name="Clum A."/>
            <person name="Culley D."/>
            <person name="Crous P.W."/>
            <person name="Fauchery L."/>
            <person name="Girlanda M."/>
            <person name="Hayes R."/>
            <person name="Keri Z."/>
            <person name="LaButti K."/>
            <person name="Lipzen A."/>
            <person name="Lombard V."/>
            <person name="Magnuson J."/>
            <person name="Maillard F."/>
            <person name="Morin E."/>
            <person name="Murat C."/>
            <person name="Nolan M."/>
            <person name="Ohm R."/>
            <person name="Pangilinan J."/>
            <person name="Pereira M."/>
            <person name="Perotto S."/>
            <person name="Peter M."/>
            <person name="Riley R."/>
            <person name="Sitrit Y."/>
            <person name="Stielow B."/>
            <person name="Szollosi G."/>
            <person name="Zifcakova L."/>
            <person name="Stursova M."/>
            <person name="Spatafora J.W."/>
            <person name="Tedersoo L."/>
            <person name="Vaario L.-M."/>
            <person name="Yamada A."/>
            <person name="Yan M."/>
            <person name="Wang P."/>
            <person name="Xu J."/>
            <person name="Bruns T."/>
            <person name="Baldrian P."/>
            <person name="Vilgalys R."/>
            <person name="Henrissat B."/>
            <person name="Grigoriev I.V."/>
            <person name="Hibbett D."/>
            <person name="Nagy L.G."/>
            <person name="Martin F.M."/>
        </authorList>
    </citation>
    <scope>NUCLEOTIDE SEQUENCE</scope>
    <source>
        <strain evidence="2">BED1</strain>
    </source>
</reference>
<sequence length="257" mass="27341">MRFNSVLIPCFLFPSAVLANARRPQQFDLSETPTVVIDDNHRAGATWNLSPGTFDLVHAVFTVPAMTSENGVDSFADVIIFIDGPDATNCPNAILAVGVNFHVEPHGNSHIAAILVTNPNDLYNTETLDIPISVGDLVQLTIVSSNATTGHVFIDNLTTHRSVDKEAQLTEPLCGQSAGWVVSQAGVSTDFSTLANFGTVMFTGASAGTQGGIAHYPYGATLLRMHGHTENYPLTASTSITSSTIAFGDSSLWITYI</sequence>
<dbReference type="InterPro" id="IPR013320">
    <property type="entry name" value="ConA-like_dom_sf"/>
</dbReference>
<feature type="signal peptide" evidence="1">
    <location>
        <begin position="1"/>
        <end position="19"/>
    </location>
</feature>
<dbReference type="Pfam" id="PF01828">
    <property type="entry name" value="Peptidase_A4"/>
    <property type="match status" value="1"/>
</dbReference>
<dbReference type="InterPro" id="IPR038656">
    <property type="entry name" value="Peptidase_G1_sf"/>
</dbReference>
<dbReference type="GO" id="GO:0006508">
    <property type="term" value="P:proteolysis"/>
    <property type="evidence" value="ECO:0007669"/>
    <property type="project" value="InterPro"/>
</dbReference>
<keyword evidence="3" id="KW-1185">Reference proteome</keyword>
<keyword evidence="1" id="KW-0732">Signal</keyword>
<accession>A0AAD4BLG8</accession>
<protein>
    <submittedName>
        <fullName evidence="2">Peptidase A4 family-domain-containing protein</fullName>
    </submittedName>
</protein>
<dbReference type="Gene3D" id="2.60.120.700">
    <property type="entry name" value="Peptidase G1"/>
    <property type="match status" value="1"/>
</dbReference>
<dbReference type="Proteomes" id="UP001194468">
    <property type="component" value="Unassembled WGS sequence"/>
</dbReference>
<dbReference type="AlphaFoldDB" id="A0AAD4BLG8"/>
<name>A0AAD4BLG8_BOLED</name>
<comment type="caution">
    <text evidence="2">The sequence shown here is derived from an EMBL/GenBank/DDBJ whole genome shotgun (WGS) entry which is preliminary data.</text>
</comment>
<dbReference type="CDD" id="cd13426">
    <property type="entry name" value="Peptidase_G1"/>
    <property type="match status" value="1"/>
</dbReference>
<gene>
    <name evidence="2" type="ORF">L210DRAFT_3454084</name>
</gene>
<proteinExistence type="predicted"/>
<dbReference type="PANTHER" id="PTHR37536">
    <property type="entry name" value="PUTATIVE (AFU_ORTHOLOGUE AFUA_3G02970)-RELATED"/>
    <property type="match status" value="1"/>
</dbReference>
<dbReference type="SUPFAM" id="SSF49899">
    <property type="entry name" value="Concanavalin A-like lectins/glucanases"/>
    <property type="match status" value="1"/>
</dbReference>
<dbReference type="GO" id="GO:0070007">
    <property type="term" value="F:glutamic-type endopeptidase activity"/>
    <property type="evidence" value="ECO:0007669"/>
    <property type="project" value="InterPro"/>
</dbReference>
<dbReference type="EMBL" id="WHUW01000029">
    <property type="protein sequence ID" value="KAF8434323.1"/>
    <property type="molecule type" value="Genomic_DNA"/>
</dbReference>
<evidence type="ECO:0000256" key="1">
    <source>
        <dbReference type="SAM" id="SignalP"/>
    </source>
</evidence>
<evidence type="ECO:0000313" key="2">
    <source>
        <dbReference type="EMBL" id="KAF8434323.1"/>
    </source>
</evidence>
<dbReference type="InterPro" id="IPR000250">
    <property type="entry name" value="Peptidase_G1"/>
</dbReference>
<reference evidence="2" key="2">
    <citation type="journal article" date="2020" name="Nat. Commun.">
        <title>Large-scale genome sequencing of mycorrhizal fungi provides insights into the early evolution of symbiotic traits.</title>
        <authorList>
            <person name="Miyauchi S."/>
            <person name="Kiss E."/>
            <person name="Kuo A."/>
            <person name="Drula E."/>
            <person name="Kohler A."/>
            <person name="Sanchez-Garcia M."/>
            <person name="Morin E."/>
            <person name="Andreopoulos B."/>
            <person name="Barry K.W."/>
            <person name="Bonito G."/>
            <person name="Buee M."/>
            <person name="Carver A."/>
            <person name="Chen C."/>
            <person name="Cichocki N."/>
            <person name="Clum A."/>
            <person name="Culley D."/>
            <person name="Crous P.W."/>
            <person name="Fauchery L."/>
            <person name="Girlanda M."/>
            <person name="Hayes R.D."/>
            <person name="Keri Z."/>
            <person name="LaButti K."/>
            <person name="Lipzen A."/>
            <person name="Lombard V."/>
            <person name="Magnuson J."/>
            <person name="Maillard F."/>
            <person name="Murat C."/>
            <person name="Nolan M."/>
            <person name="Ohm R.A."/>
            <person name="Pangilinan J."/>
            <person name="Pereira M.F."/>
            <person name="Perotto S."/>
            <person name="Peter M."/>
            <person name="Pfister S."/>
            <person name="Riley R."/>
            <person name="Sitrit Y."/>
            <person name="Stielow J.B."/>
            <person name="Szollosi G."/>
            <person name="Zifcakova L."/>
            <person name="Stursova M."/>
            <person name="Spatafora J.W."/>
            <person name="Tedersoo L."/>
            <person name="Vaario L.M."/>
            <person name="Yamada A."/>
            <person name="Yan M."/>
            <person name="Wang P."/>
            <person name="Xu J."/>
            <person name="Bruns T."/>
            <person name="Baldrian P."/>
            <person name="Vilgalys R."/>
            <person name="Dunand C."/>
            <person name="Henrissat B."/>
            <person name="Grigoriev I.V."/>
            <person name="Hibbett D."/>
            <person name="Nagy L.G."/>
            <person name="Martin F.M."/>
        </authorList>
    </citation>
    <scope>NUCLEOTIDE SEQUENCE</scope>
    <source>
        <strain evidence="2">BED1</strain>
    </source>
</reference>